<sequence>MRTLLFSFILTISIQFTNAQAYRNLLSRNYSYDTIKKYVVKDQSWVPYPGYNNRAEWEKIPQNLREAYIEEGEGYLDYGWKYIPVSHYLEFTKSGSRMIMEKPYRDNIQAFEALVLAELMEGKGRFLKDIINGIFYYSEQTYWGNSAHLSLQRAGAGLPDVLEPTIDLGVGKVAANLAWTHHFLEEEINKVNPLILKRLRFEIDKKVLKPYYTRNDFGWMGYTNESVNNWNPWCNYNALNCIMLMENDSITRSINVQKSMLSVDEFMNYYKDDGGCEEGPSYWSHAGGKLFDYLELLYKGSNGKIDIYNEELVQNIGKYIYKAYINGEYFVNFADASAKLKSRPGTIYRYGKRINDSIMTGFGAFLAQKQHFGESTFKGKIELALDDLFNLDEIKNAKAVEPLLADFCLPDTQIMAAREQEENHDGFYFAAKGGHNAESHNHNDVGTFILYYNGKPALIDVGVDTYTAKTFGKERYSIWTMQSGYHNLPTINGMDQKDGLEYKAKNSSYKSEKDKVSYSLDISGAYPKEAKVEQWQRSYTLLRGEKFEISDSYSLLENTGDTQLNLMAALEPKIIKPGLLRLGHRKGGLSLKYDPEILQPTVENITIETDSKLYTTWGEKLYRIRFQVLGNSTVQDLNITVQPEI</sequence>
<evidence type="ECO:0000256" key="1">
    <source>
        <dbReference type="ARBA" id="ARBA00004196"/>
    </source>
</evidence>
<evidence type="ECO:0000259" key="2">
    <source>
        <dbReference type="Pfam" id="PF07940"/>
    </source>
</evidence>
<gene>
    <name evidence="3" type="ORF">H4O18_19865</name>
</gene>
<comment type="subcellular location">
    <subcellularLocation>
        <location evidence="1">Cell envelope</location>
    </subcellularLocation>
</comment>
<dbReference type="RefSeq" id="WP_187587922.1">
    <property type="nucleotide sequence ID" value="NZ_JACLHY010000030.1"/>
</dbReference>
<proteinExistence type="predicted"/>
<dbReference type="Pfam" id="PF07940">
    <property type="entry name" value="Hepar_II_III_C"/>
    <property type="match status" value="1"/>
</dbReference>
<dbReference type="Proteomes" id="UP000618952">
    <property type="component" value="Unassembled WGS sequence"/>
</dbReference>
<accession>A0ABR7QST9</accession>
<dbReference type="Gene3D" id="2.70.98.70">
    <property type="match status" value="1"/>
</dbReference>
<evidence type="ECO:0000313" key="4">
    <source>
        <dbReference type="Proteomes" id="UP000618952"/>
    </source>
</evidence>
<reference evidence="3 4" key="1">
    <citation type="submission" date="2020-08" db="EMBL/GenBank/DDBJ databases">
        <title>Arenibacter gaetbuli sp. nov., isolated from a sand dune.</title>
        <authorList>
            <person name="Park S."/>
            <person name="Yoon J.-H."/>
        </authorList>
    </citation>
    <scope>NUCLEOTIDE SEQUENCE [LARGE SCALE GENOMIC DNA]</scope>
    <source>
        <strain evidence="3 4">BSSL-BM3</strain>
    </source>
</reference>
<evidence type="ECO:0000313" key="3">
    <source>
        <dbReference type="EMBL" id="MBC8770266.1"/>
    </source>
</evidence>
<dbReference type="InterPro" id="IPR012480">
    <property type="entry name" value="Hepar_II_III_C"/>
</dbReference>
<comment type="caution">
    <text evidence="3">The sequence shown here is derived from an EMBL/GenBank/DDBJ whole genome shotgun (WGS) entry which is preliminary data.</text>
</comment>
<dbReference type="EMBL" id="JACLHY010000030">
    <property type="protein sequence ID" value="MBC8770266.1"/>
    <property type="molecule type" value="Genomic_DNA"/>
</dbReference>
<dbReference type="SUPFAM" id="SSF48230">
    <property type="entry name" value="Chondroitin AC/alginate lyase"/>
    <property type="match status" value="1"/>
</dbReference>
<name>A0ABR7QST9_9FLAO</name>
<feature type="domain" description="Heparinase II/III-like C-terminal" evidence="2">
    <location>
        <begin position="431"/>
        <end position="570"/>
    </location>
</feature>
<organism evidence="3 4">
    <name type="scientific">Arenibacter arenosicollis</name>
    <dbReference type="NCBI Taxonomy" id="2762274"/>
    <lineage>
        <taxon>Bacteria</taxon>
        <taxon>Pseudomonadati</taxon>
        <taxon>Bacteroidota</taxon>
        <taxon>Flavobacteriia</taxon>
        <taxon>Flavobacteriales</taxon>
        <taxon>Flavobacteriaceae</taxon>
        <taxon>Arenibacter</taxon>
    </lineage>
</organism>
<keyword evidence="4" id="KW-1185">Reference proteome</keyword>
<protein>
    <submittedName>
        <fullName evidence="3">Heparinase II/III family protein</fullName>
    </submittedName>
</protein>
<dbReference type="InterPro" id="IPR008929">
    <property type="entry name" value="Chondroitin_lyas"/>
</dbReference>
<dbReference type="Gene3D" id="1.50.10.100">
    <property type="entry name" value="Chondroitin AC/alginate lyase"/>
    <property type="match status" value="1"/>
</dbReference>